<dbReference type="STRING" id="217031.ABB05_15635"/>
<sequence>MTNSNKQVFDIAKKHGLHLQMDSIKRNESGLDFQVIFAIDLDGERWVLRLPRRADVIPTAQKEKKILDVVGPKLTIQTPDWRIFSEQLIAYKLLTGIPTGTIDPEAKAYKWEIDEKNIPTLFHKSLAKSLVELHSIQHEEAQQAGLSVKTPVKLRNSMLERMEWVKSTYGVSQKLWNRWQKWLGNDSLWPQKTAFIHGDLHAGHILIKQKDASVTGLIDWTEAQVSDPANDFTAHLATFGETALKELIHFYKEAGGYVWPTMFEHTSELLAAYPIGIAEFAAKSGLLEYEEIAKTTLGV</sequence>
<dbReference type="InterPro" id="IPR051678">
    <property type="entry name" value="AGP_Transferase"/>
</dbReference>
<feature type="domain" description="Aminoglycoside phosphotransferase" evidence="1">
    <location>
        <begin position="24"/>
        <end position="262"/>
    </location>
</feature>
<dbReference type="GO" id="GO:0016740">
    <property type="term" value="F:transferase activity"/>
    <property type="evidence" value="ECO:0007669"/>
    <property type="project" value="UniProtKB-KW"/>
</dbReference>
<gene>
    <name evidence="2" type="ORF">ABB05_15635</name>
</gene>
<dbReference type="RefSeq" id="WP_057982896.1">
    <property type="nucleotide sequence ID" value="NZ_JAGGKH010000021.1"/>
</dbReference>
<dbReference type="OrthoDB" id="3806873at2"/>
<proteinExistence type="predicted"/>
<dbReference type="Proteomes" id="UP000077881">
    <property type="component" value="Unassembled WGS sequence"/>
</dbReference>
<keyword evidence="3" id="KW-1185">Reference proteome</keyword>
<reference evidence="2 3" key="1">
    <citation type="submission" date="2015-05" db="EMBL/GenBank/DDBJ databases">
        <title>Comparison of genome.</title>
        <authorList>
            <person name="Zheng Z."/>
            <person name="Sun M."/>
        </authorList>
    </citation>
    <scope>NUCLEOTIDE SEQUENCE [LARGE SCALE GENOMIC DNA]</scope>
    <source>
        <strain evidence="2 3">G25-74</strain>
    </source>
</reference>
<dbReference type="Gene3D" id="3.30.200.20">
    <property type="entry name" value="Phosphorylase Kinase, domain 1"/>
    <property type="match status" value="1"/>
</dbReference>
<protein>
    <submittedName>
        <fullName evidence="2">Macrolide 2'-phosphotransferase</fullName>
    </submittedName>
</protein>
<dbReference type="PANTHER" id="PTHR21310:SF15">
    <property type="entry name" value="AMINOGLYCOSIDE PHOSPHOTRANSFERASE DOMAIN-CONTAINING PROTEIN"/>
    <property type="match status" value="1"/>
</dbReference>
<accession>A0A177ZL07</accession>
<keyword evidence="2" id="KW-0808">Transferase</keyword>
<evidence type="ECO:0000259" key="1">
    <source>
        <dbReference type="Pfam" id="PF01636"/>
    </source>
</evidence>
<name>A0A177ZL07_9BACI</name>
<comment type="caution">
    <text evidence="2">The sequence shown here is derived from an EMBL/GenBank/DDBJ whole genome shotgun (WGS) entry which is preliminary data.</text>
</comment>
<dbReference type="Gene3D" id="3.90.1200.10">
    <property type="match status" value="1"/>
</dbReference>
<dbReference type="InterPro" id="IPR002575">
    <property type="entry name" value="Aminoglycoside_PTrfase"/>
</dbReference>
<dbReference type="InterPro" id="IPR011009">
    <property type="entry name" value="Kinase-like_dom_sf"/>
</dbReference>
<evidence type="ECO:0000313" key="3">
    <source>
        <dbReference type="Proteomes" id="UP000077881"/>
    </source>
</evidence>
<dbReference type="CDD" id="cd05152">
    <property type="entry name" value="MPH2"/>
    <property type="match status" value="1"/>
</dbReference>
<evidence type="ECO:0000313" key="2">
    <source>
        <dbReference type="EMBL" id="OAK68505.1"/>
    </source>
</evidence>
<dbReference type="AlphaFoldDB" id="A0A177ZL07"/>
<dbReference type="EMBL" id="LDJR01000056">
    <property type="protein sequence ID" value="OAK68505.1"/>
    <property type="molecule type" value="Genomic_DNA"/>
</dbReference>
<dbReference type="PANTHER" id="PTHR21310">
    <property type="entry name" value="AMINOGLYCOSIDE PHOSPHOTRANSFERASE-RELATED-RELATED"/>
    <property type="match status" value="1"/>
</dbReference>
<dbReference type="PATRIC" id="fig|217031.6.peg.3373"/>
<organism evidence="2 3">
    <name type="scientific">Lederbergia galactosidilytica</name>
    <dbReference type="NCBI Taxonomy" id="217031"/>
    <lineage>
        <taxon>Bacteria</taxon>
        <taxon>Bacillati</taxon>
        <taxon>Bacillota</taxon>
        <taxon>Bacilli</taxon>
        <taxon>Bacillales</taxon>
        <taxon>Bacillaceae</taxon>
        <taxon>Lederbergia</taxon>
    </lineage>
</organism>
<dbReference type="SUPFAM" id="SSF56112">
    <property type="entry name" value="Protein kinase-like (PK-like)"/>
    <property type="match status" value="1"/>
</dbReference>
<dbReference type="Pfam" id="PF01636">
    <property type="entry name" value="APH"/>
    <property type="match status" value="1"/>
</dbReference>